<evidence type="ECO:0000256" key="1">
    <source>
        <dbReference type="SAM" id="Phobius"/>
    </source>
</evidence>
<evidence type="ECO:0000313" key="3">
    <source>
        <dbReference type="Proteomes" id="UP000193487"/>
    </source>
</evidence>
<comment type="caution">
    <text evidence="2">The sequence shown here is derived from an EMBL/GenBank/DDBJ whole genome shotgun (WGS) entry which is preliminary data.</text>
</comment>
<keyword evidence="1" id="KW-1133">Transmembrane helix</keyword>
<gene>
    <name evidence="2" type="ORF">AWC14_26225</name>
</gene>
<name>A0A1X1Y4F8_9MYCO</name>
<proteinExistence type="predicted"/>
<dbReference type="Proteomes" id="UP000193487">
    <property type="component" value="Unassembled WGS sequence"/>
</dbReference>
<feature type="transmembrane region" description="Helical" evidence="1">
    <location>
        <begin position="81"/>
        <end position="106"/>
    </location>
</feature>
<sequence length="115" mass="12897">MTASSNLWDGGHASLSRRRARRMSRRFAGVGVGIPASRLQEIAAGAPFLSDELVDVNFALAATELMREQRHARLKRRRRDVIHWLIVVGLVLASLNLLMCMAYVFITLVMHESPL</sequence>
<protein>
    <submittedName>
        <fullName evidence="2">Uncharacterized protein</fullName>
    </submittedName>
</protein>
<reference evidence="2 3" key="1">
    <citation type="submission" date="2016-01" db="EMBL/GenBank/DDBJ databases">
        <title>The new phylogeny of the genus Mycobacterium.</title>
        <authorList>
            <person name="Tarcisio F."/>
            <person name="Conor M."/>
            <person name="Antonella G."/>
            <person name="Elisabetta G."/>
            <person name="Giulia F.S."/>
            <person name="Sara T."/>
            <person name="Anna F."/>
            <person name="Clotilde B."/>
            <person name="Roberto B."/>
            <person name="Veronica D.S."/>
            <person name="Fabio R."/>
            <person name="Monica P."/>
            <person name="Olivier J."/>
            <person name="Enrico T."/>
            <person name="Nicola S."/>
        </authorList>
    </citation>
    <scope>NUCLEOTIDE SEQUENCE [LARGE SCALE GENOMIC DNA]</scope>
    <source>
        <strain evidence="2 3">DSM 45166</strain>
    </source>
</reference>
<keyword evidence="3" id="KW-1185">Reference proteome</keyword>
<keyword evidence="1" id="KW-0812">Transmembrane</keyword>
<evidence type="ECO:0000313" key="2">
    <source>
        <dbReference type="EMBL" id="ORW05904.1"/>
    </source>
</evidence>
<organism evidence="2 3">
    <name type="scientific">Mycobacterium kyorinense</name>
    <dbReference type="NCBI Taxonomy" id="487514"/>
    <lineage>
        <taxon>Bacteria</taxon>
        <taxon>Bacillati</taxon>
        <taxon>Actinomycetota</taxon>
        <taxon>Actinomycetes</taxon>
        <taxon>Mycobacteriales</taxon>
        <taxon>Mycobacteriaceae</taxon>
        <taxon>Mycobacterium</taxon>
    </lineage>
</organism>
<keyword evidence="1" id="KW-0472">Membrane</keyword>
<dbReference type="RefSeq" id="WP_045382662.1">
    <property type="nucleotide sequence ID" value="NZ_BBKA01000086.1"/>
</dbReference>
<accession>A0A1X1Y4F8</accession>
<dbReference type="AlphaFoldDB" id="A0A1X1Y4F8"/>
<dbReference type="EMBL" id="LQPE01000076">
    <property type="protein sequence ID" value="ORW05904.1"/>
    <property type="molecule type" value="Genomic_DNA"/>
</dbReference>